<evidence type="ECO:0000313" key="1">
    <source>
        <dbReference type="EMBL" id="PIZ17386.1"/>
    </source>
</evidence>
<reference evidence="2" key="1">
    <citation type="submission" date="2017-09" db="EMBL/GenBank/DDBJ databases">
        <title>Depth-based differentiation of microbial function through sediment-hosted aquifers and enrichment of novel symbionts in the deep terrestrial subsurface.</title>
        <authorList>
            <person name="Probst A.J."/>
            <person name="Ladd B."/>
            <person name="Jarett J.K."/>
            <person name="Geller-Mcgrath D.E."/>
            <person name="Sieber C.M.K."/>
            <person name="Emerson J.B."/>
            <person name="Anantharaman K."/>
            <person name="Thomas B.C."/>
            <person name="Malmstrom R."/>
            <person name="Stieglmeier M."/>
            <person name="Klingl A."/>
            <person name="Woyke T."/>
            <person name="Ryan C.M."/>
            <person name="Banfield J.F."/>
        </authorList>
    </citation>
    <scope>NUCLEOTIDE SEQUENCE [LARGE SCALE GENOMIC DNA]</scope>
</reference>
<dbReference type="Proteomes" id="UP000229307">
    <property type="component" value="Unassembled WGS sequence"/>
</dbReference>
<accession>A0A2M7SCV3</accession>
<sequence>MKFAVGYQLPDEDEEPIVETVKDFREYVEEIYFPWLNMPSGRSPMTVREGSTDWEGQQKLEKDLKEFKEMGIKLDLLLNANCYGRQSLSKHFENFICSVIAHLKDTTGLDAVTTTSLMVARTIKENFPDIDVRASVNMRIGTIKAMEYISNLFDSFYVQREYNRDFQKIKEMKGWADKYGKKLYILVNSGCLNFCSGQVFHDNLVAHENEIAETNNITGWNPSVCWNFYAKKENWVAFLQNSWIRPEDVHNYDSHFSMAKLATRMHSNPRKVIQAYAEKKFNGNLLDLLEPGHNPIFSPYIIDNSKFPHDWFEKTTSCAKDCHKCKYCKQVLEKVLVKME</sequence>
<comment type="caution">
    <text evidence="1">The sequence shown here is derived from an EMBL/GenBank/DDBJ whole genome shotgun (WGS) entry which is preliminary data.</text>
</comment>
<evidence type="ECO:0008006" key="3">
    <source>
        <dbReference type="Google" id="ProtNLM"/>
    </source>
</evidence>
<proteinExistence type="predicted"/>
<dbReference type="AlphaFoldDB" id="A0A2M7SCV3"/>
<protein>
    <recommendedName>
        <fullName evidence="3">Peptidase U32</fullName>
    </recommendedName>
</protein>
<gene>
    <name evidence="1" type="ORF">COY52_04635</name>
</gene>
<organism evidence="1 2">
    <name type="scientific">Candidatus Desantisbacteria bacterium CG_4_10_14_0_8_um_filter_48_22</name>
    <dbReference type="NCBI Taxonomy" id="1974543"/>
    <lineage>
        <taxon>Bacteria</taxon>
        <taxon>Candidatus Desantisiibacteriota</taxon>
    </lineage>
</organism>
<name>A0A2M7SCV3_9BACT</name>
<dbReference type="EMBL" id="PFMR01000121">
    <property type="protein sequence ID" value="PIZ17386.1"/>
    <property type="molecule type" value="Genomic_DNA"/>
</dbReference>
<evidence type="ECO:0000313" key="2">
    <source>
        <dbReference type="Proteomes" id="UP000229307"/>
    </source>
</evidence>